<sequence>MAERARAVFAAASGAASGAVAGAVTVTGAVTGAVTGGGNRLSRRGLESLRDKLVDFYSVYAPHKLEDETKVNELLRWTRKYGEEALNRFIREKYGVELDSVDATDAGWAQIFADIREFYAIHDKGKTPEEIAKIFRWTRKEGVFALNAKLVDKYGVPLSSIKKAGGWKARWKHILTNNITNNLSDEIRSFFGKFDPETPHAEIQRYVLMGVQQGREAIDAVLQRKFGHGLADVRMVEGATSEERAFNLRTRLVRFFEKHDPSRLIDEKISSMVEWGMHNYEALNEQLRLDFGYDLDSQEIDPARLRVELFRFFGIHDPTNKKQRRKGIMDELIEYAAEHGRAALNKRLLADYGASLSAQADPYTEADEEEQAALLRAELPAPPQSIREGVVSFLRRSIDRHAGS</sequence>
<proteinExistence type="predicted"/>
<dbReference type="Proteomes" id="UP000241890">
    <property type="component" value="Unassembled WGS sequence"/>
</dbReference>
<dbReference type="InParanoid" id="A0A2R5GRC6"/>
<reference evidence="1 2" key="1">
    <citation type="submission" date="2017-12" db="EMBL/GenBank/DDBJ databases">
        <title>Sequencing, de novo assembly and annotation of complete genome of a new Thraustochytrid species, strain FCC1311.</title>
        <authorList>
            <person name="Sedici K."/>
            <person name="Godart F."/>
            <person name="Aiese Cigliano R."/>
            <person name="Sanseverino W."/>
            <person name="Barakat M."/>
            <person name="Ortet P."/>
            <person name="Marechal E."/>
            <person name="Cagnac O."/>
            <person name="Amato A."/>
        </authorList>
    </citation>
    <scope>NUCLEOTIDE SEQUENCE [LARGE SCALE GENOMIC DNA]</scope>
</reference>
<accession>A0A2R5GRC6</accession>
<gene>
    <name evidence="1" type="ORF">FCC1311_096592</name>
</gene>
<keyword evidence="2" id="KW-1185">Reference proteome</keyword>
<protein>
    <submittedName>
        <fullName evidence="1">Uncharacterized protein</fullName>
    </submittedName>
</protein>
<name>A0A2R5GRC6_9STRA</name>
<evidence type="ECO:0000313" key="1">
    <source>
        <dbReference type="EMBL" id="GBG33436.1"/>
    </source>
</evidence>
<dbReference type="AlphaFoldDB" id="A0A2R5GRC6"/>
<comment type="caution">
    <text evidence="1">The sequence shown here is derived from an EMBL/GenBank/DDBJ whole genome shotgun (WGS) entry which is preliminary data.</text>
</comment>
<organism evidence="1 2">
    <name type="scientific">Hondaea fermentalgiana</name>
    <dbReference type="NCBI Taxonomy" id="2315210"/>
    <lineage>
        <taxon>Eukaryota</taxon>
        <taxon>Sar</taxon>
        <taxon>Stramenopiles</taxon>
        <taxon>Bigyra</taxon>
        <taxon>Labyrinthulomycetes</taxon>
        <taxon>Thraustochytrida</taxon>
        <taxon>Thraustochytriidae</taxon>
        <taxon>Hondaea</taxon>
    </lineage>
</organism>
<evidence type="ECO:0000313" key="2">
    <source>
        <dbReference type="Proteomes" id="UP000241890"/>
    </source>
</evidence>
<dbReference type="EMBL" id="BEYU01000155">
    <property type="protein sequence ID" value="GBG33436.1"/>
    <property type="molecule type" value="Genomic_DNA"/>
</dbReference>